<name>M9X2L4_MEIRD</name>
<evidence type="ECO:0000313" key="1">
    <source>
        <dbReference type="EMBL" id="AGK03532.1"/>
    </source>
</evidence>
<dbReference type="AlphaFoldDB" id="M9X2L4"/>
<dbReference type="STRING" id="504728.K649_01120"/>
<proteinExistence type="predicted"/>
<sequence>MPGVSVVHWRHGRVVVGFGRSSTVCVGLCYDLMGWVVMGMRVWLVIRADPGMAGLADRGLTFLAGAAIAAPLEPLAQVLGTDLSRIETDVR</sequence>
<dbReference type="KEGG" id="mre:K649_01120"/>
<dbReference type="PATRIC" id="fig|504728.9.peg.233"/>
<dbReference type="Proteomes" id="UP000013026">
    <property type="component" value="Chromosome"/>
</dbReference>
<accession>M9X2L4</accession>
<dbReference type="EMBL" id="CP005385">
    <property type="protein sequence ID" value="AGK03532.1"/>
    <property type="molecule type" value="Genomic_DNA"/>
</dbReference>
<evidence type="ECO:0000313" key="2">
    <source>
        <dbReference type="Proteomes" id="UP000013026"/>
    </source>
</evidence>
<gene>
    <name evidence="1" type="ORF">K649_01120</name>
</gene>
<organism evidence="1 2">
    <name type="scientific">Meiothermus ruber (strain ATCC 35948 / DSM 1279 / VKM B-1258 / 21)</name>
    <name type="common">Thermus ruber</name>
    <dbReference type="NCBI Taxonomy" id="504728"/>
    <lineage>
        <taxon>Bacteria</taxon>
        <taxon>Thermotogati</taxon>
        <taxon>Deinococcota</taxon>
        <taxon>Deinococci</taxon>
        <taxon>Thermales</taxon>
        <taxon>Thermaceae</taxon>
        <taxon>Meiothermus</taxon>
    </lineage>
</organism>
<protein>
    <submittedName>
        <fullName evidence="1">Uncharacterized protein</fullName>
    </submittedName>
</protein>
<reference evidence="1 2" key="1">
    <citation type="submission" date="2013-04" db="EMBL/GenBank/DDBJ databases">
        <authorList>
            <person name="Chin J."/>
            <person name="Alexander D.H."/>
            <person name="Marks P."/>
            <person name="Korlach J."/>
            <person name="Clum A."/>
            <person name="Copeland A."/>
        </authorList>
    </citation>
    <scope>NUCLEOTIDE SEQUENCE [LARGE SCALE GENOMIC DNA]</scope>
    <source>
        <strain evidence="2">ATCC 35948 / DSM 1279 / VKM B-1258 / 21</strain>
    </source>
</reference>